<dbReference type="GO" id="GO:0000166">
    <property type="term" value="F:nucleotide binding"/>
    <property type="evidence" value="ECO:0007669"/>
    <property type="project" value="InterPro"/>
</dbReference>
<dbReference type="InterPro" id="IPR000683">
    <property type="entry name" value="Gfo/Idh/MocA-like_OxRdtase_N"/>
</dbReference>
<dbReference type="PANTHER" id="PTHR43377:SF1">
    <property type="entry name" value="BILIVERDIN REDUCTASE A"/>
    <property type="match status" value="1"/>
</dbReference>
<comment type="caution">
    <text evidence="2">The sequence shown here is derived from an EMBL/GenBank/DDBJ whole genome shotgun (WGS) entry which is preliminary data.</text>
</comment>
<evidence type="ECO:0000259" key="1">
    <source>
        <dbReference type="Pfam" id="PF01408"/>
    </source>
</evidence>
<proteinExistence type="predicted"/>
<dbReference type="OrthoDB" id="9815825at2"/>
<name>A0A494Z506_9BACI</name>
<dbReference type="PANTHER" id="PTHR43377">
    <property type="entry name" value="BILIVERDIN REDUCTASE A"/>
    <property type="match status" value="1"/>
</dbReference>
<dbReference type="Proteomes" id="UP000281813">
    <property type="component" value="Unassembled WGS sequence"/>
</dbReference>
<dbReference type="SUPFAM" id="SSF51735">
    <property type="entry name" value="NAD(P)-binding Rossmann-fold domains"/>
    <property type="match status" value="1"/>
</dbReference>
<sequence length="311" mass="34989">MKIGVIGTGNMGENHIRTYLSLHNHCELVGIYDTDDLRRNEIAKKYHVKPFHSIDFLLQSVDAVSIAVPTEFHYDVGLLCIQHNVHMLMEKPITSTVEQAKDLLKKANKAGVKIQVGHIELFNPLIQFLSKVLENEKILGLDHQRMSPYDDRLKNVDVVKDLMIHDLYILNKLINDSILEIYALGKVINGTPKHAVAITKSKQGVTANLTASFKSRKKIRNIRILTEDAYIDADILNSTVKITRFIIEDTSRMLVPVTEVIEIDNSIQPLYVQLLDFINCIKFDKMPSVSGEDGIITLSLTNKISASISSS</sequence>
<dbReference type="RefSeq" id="WP_121128854.1">
    <property type="nucleotide sequence ID" value="NZ_JBHUFK010000001.1"/>
</dbReference>
<dbReference type="Gene3D" id="3.30.360.10">
    <property type="entry name" value="Dihydrodipicolinate Reductase, domain 2"/>
    <property type="match status" value="1"/>
</dbReference>
<dbReference type="InterPro" id="IPR051450">
    <property type="entry name" value="Gfo/Idh/MocA_Oxidoreductases"/>
</dbReference>
<evidence type="ECO:0000313" key="3">
    <source>
        <dbReference type="Proteomes" id="UP000281813"/>
    </source>
</evidence>
<keyword evidence="3" id="KW-1185">Reference proteome</keyword>
<reference evidence="2 3" key="1">
    <citation type="journal article" date="2015" name="Antonie Van Leeuwenhoek">
        <title>Oceanobacillus bengalensis sp. nov., a bacterium isolated from seawater of the Bay of Bengal.</title>
        <authorList>
            <person name="Yongchang O."/>
            <person name="Xiang W."/>
            <person name="Wang G."/>
        </authorList>
    </citation>
    <scope>NUCLEOTIDE SEQUENCE [LARGE SCALE GENOMIC DNA]</scope>
    <source>
        <strain evidence="2 3">MCCC 1K00260</strain>
    </source>
</reference>
<accession>A0A494Z506</accession>
<dbReference type="Pfam" id="PF01408">
    <property type="entry name" value="GFO_IDH_MocA"/>
    <property type="match status" value="1"/>
</dbReference>
<feature type="domain" description="Gfo/Idh/MocA-like oxidoreductase N-terminal" evidence="1">
    <location>
        <begin position="1"/>
        <end position="118"/>
    </location>
</feature>
<dbReference type="EMBL" id="RBZO01000004">
    <property type="protein sequence ID" value="RKQ17555.1"/>
    <property type="molecule type" value="Genomic_DNA"/>
</dbReference>
<dbReference type="AlphaFoldDB" id="A0A494Z506"/>
<dbReference type="Gene3D" id="3.40.50.720">
    <property type="entry name" value="NAD(P)-binding Rossmann-like Domain"/>
    <property type="match status" value="1"/>
</dbReference>
<organism evidence="2 3">
    <name type="scientific">Oceanobacillus bengalensis</name>
    <dbReference type="NCBI Taxonomy" id="1435466"/>
    <lineage>
        <taxon>Bacteria</taxon>
        <taxon>Bacillati</taxon>
        <taxon>Bacillota</taxon>
        <taxon>Bacilli</taxon>
        <taxon>Bacillales</taxon>
        <taxon>Bacillaceae</taxon>
        <taxon>Oceanobacillus</taxon>
    </lineage>
</organism>
<protein>
    <submittedName>
        <fullName evidence="2">Gfo/Idh/MocA family oxidoreductase</fullName>
    </submittedName>
</protein>
<evidence type="ECO:0000313" key="2">
    <source>
        <dbReference type="EMBL" id="RKQ17555.1"/>
    </source>
</evidence>
<gene>
    <name evidence="2" type="ORF">D8M05_03925</name>
</gene>
<dbReference type="InterPro" id="IPR036291">
    <property type="entry name" value="NAD(P)-bd_dom_sf"/>
</dbReference>
<dbReference type="SUPFAM" id="SSF55347">
    <property type="entry name" value="Glyceraldehyde-3-phosphate dehydrogenase-like, C-terminal domain"/>
    <property type="match status" value="1"/>
</dbReference>